<accession>A0AAE4FS72</accession>
<name>A0AAE4FS72_9CYAN</name>
<dbReference type="InterPro" id="IPR036249">
    <property type="entry name" value="Thioredoxin-like_sf"/>
</dbReference>
<comment type="caution">
    <text evidence="1">The sequence shown here is derived from an EMBL/GenBank/DDBJ whole genome shotgun (WGS) entry which is preliminary data.</text>
</comment>
<dbReference type="Proteomes" id="UP001268256">
    <property type="component" value="Unassembled WGS sequence"/>
</dbReference>
<protein>
    <submittedName>
        <fullName evidence="1">(2Fe-2S) ferredoxin domain-containing protein</fullName>
    </submittedName>
</protein>
<dbReference type="RefSeq" id="WP_322878433.1">
    <property type="nucleotide sequence ID" value="NZ_JAVMIP010000009.1"/>
</dbReference>
<dbReference type="Pfam" id="PF01257">
    <property type="entry name" value="2Fe-2S_thioredx"/>
    <property type="match status" value="1"/>
</dbReference>
<organism evidence="1 2">
    <name type="scientific">Pseudocalidococcus azoricus BACA0444</name>
    <dbReference type="NCBI Taxonomy" id="2918990"/>
    <lineage>
        <taxon>Bacteria</taxon>
        <taxon>Bacillati</taxon>
        <taxon>Cyanobacteriota</taxon>
        <taxon>Cyanophyceae</taxon>
        <taxon>Acaryochloridales</taxon>
        <taxon>Thermosynechococcaceae</taxon>
        <taxon>Pseudocalidococcus</taxon>
        <taxon>Pseudocalidococcus azoricus</taxon>
    </lineage>
</organism>
<sequence>MATTKFPRIQPFSLTGVVTAFDEEKGPYPKVIYLKHNEEIYRIKLTKLARKSLQQPPGLEAIIQVSGEREYKPENNQFRYKAHDCQIVAQPPEKILSLETGVSGEKGVSQPRKILICQKSNCCRRGGTVIWDELTQEIAAQGLEGQITLKAVGCIGECKRGPALVVMPSKSRFTHVTPSQVPQLLAACTMH</sequence>
<dbReference type="EMBL" id="JAVMIP010000009">
    <property type="protein sequence ID" value="MDS3861185.1"/>
    <property type="molecule type" value="Genomic_DNA"/>
</dbReference>
<reference evidence="2" key="1">
    <citation type="submission" date="2023-07" db="EMBL/GenBank/DDBJ databases">
        <authorList>
            <person name="Luz R."/>
            <person name="Cordeiro R."/>
            <person name="Fonseca A."/>
            <person name="Goncalves V."/>
        </authorList>
    </citation>
    <scope>NUCLEOTIDE SEQUENCE [LARGE SCALE GENOMIC DNA]</scope>
    <source>
        <strain evidence="2">BACA0444</strain>
    </source>
</reference>
<dbReference type="CDD" id="cd02980">
    <property type="entry name" value="TRX_Fd_family"/>
    <property type="match status" value="1"/>
</dbReference>
<dbReference type="AlphaFoldDB" id="A0AAE4FS72"/>
<evidence type="ECO:0000313" key="1">
    <source>
        <dbReference type="EMBL" id="MDS3861185.1"/>
    </source>
</evidence>
<keyword evidence="2" id="KW-1185">Reference proteome</keyword>
<dbReference type="SUPFAM" id="SSF52833">
    <property type="entry name" value="Thioredoxin-like"/>
    <property type="match status" value="1"/>
</dbReference>
<proteinExistence type="predicted"/>
<gene>
    <name evidence="1" type="ORF">RIF25_10245</name>
</gene>
<dbReference type="Gene3D" id="3.40.30.10">
    <property type="entry name" value="Glutaredoxin"/>
    <property type="match status" value="1"/>
</dbReference>
<evidence type="ECO:0000313" key="2">
    <source>
        <dbReference type="Proteomes" id="UP001268256"/>
    </source>
</evidence>